<sequence length="402" mass="45816">MSFITFTSSHFTSLNLIDNHLLERFERAGIKNLIDLSAYTPLELSFKFRLPIFDAEQILEKLFSTLTIQSKNVYDMLIQTSSSYIPTKLPTLNRYLNGGLRRGLLIELCGSWGSGKTQFCLHLTAQCCLLGLRSIYIDTEHTFSSIRLLNMMGNFNSEQEHLLELVRTETAFDSDSLMNILIQIENELEDEFKNNKLDQCPILLVIDSIAAPLRMSTMGYMRDNILLLFTDRAKRLATRYNLLVLGNVAKEFHLNDYLFAGLWKGIGLPSMQKKTLKVTNQVTTKRRSNVLTEKTDAHKTSNTSKTIGNDFYMSVALGKAWSYSVNVRLAISYQGDTRRQLIVGKSIESPGYSIAFRILTNGLEEIEENININTQRKSSKKYLVPKLIQADEMHLIGKQLRP</sequence>
<dbReference type="GO" id="GO:0005524">
    <property type="term" value="F:ATP binding"/>
    <property type="evidence" value="ECO:0007669"/>
    <property type="project" value="InterPro"/>
</dbReference>
<dbReference type="GO" id="GO:0005815">
    <property type="term" value="C:microtubule organizing center"/>
    <property type="evidence" value="ECO:0007669"/>
    <property type="project" value="TreeGrafter"/>
</dbReference>
<keyword evidence="2" id="KW-0539">Nucleus</keyword>
<keyword evidence="10" id="KW-1185">Reference proteome</keyword>
<dbReference type="Proteomes" id="UP000676336">
    <property type="component" value="Unassembled WGS sequence"/>
</dbReference>
<dbReference type="GO" id="GO:0000400">
    <property type="term" value="F:four-way junction DNA binding"/>
    <property type="evidence" value="ECO:0007669"/>
    <property type="project" value="TreeGrafter"/>
</dbReference>
<comment type="caution">
    <text evidence="4">The sequence shown here is derived from an EMBL/GenBank/DDBJ whole genome shotgun (WGS) entry which is preliminary data.</text>
</comment>
<proteinExistence type="predicted"/>
<dbReference type="PROSITE" id="PS50162">
    <property type="entry name" value="RECA_2"/>
    <property type="match status" value="1"/>
</dbReference>
<dbReference type="Gene3D" id="3.40.50.300">
    <property type="entry name" value="P-loop containing nucleotide triphosphate hydrolases"/>
    <property type="match status" value="2"/>
</dbReference>
<evidence type="ECO:0000313" key="4">
    <source>
        <dbReference type="EMBL" id="CAF3863790.1"/>
    </source>
</evidence>
<evidence type="ECO:0000313" key="10">
    <source>
        <dbReference type="Proteomes" id="UP000663866"/>
    </source>
</evidence>
<dbReference type="InterPro" id="IPR027417">
    <property type="entry name" value="P-loop_NTPase"/>
</dbReference>
<dbReference type="GO" id="GO:0042148">
    <property type="term" value="P:DNA strand invasion"/>
    <property type="evidence" value="ECO:0007669"/>
    <property type="project" value="TreeGrafter"/>
</dbReference>
<dbReference type="EMBL" id="CAJOBG010003703">
    <property type="protein sequence ID" value="CAF4076822.1"/>
    <property type="molecule type" value="Genomic_DNA"/>
</dbReference>
<feature type="domain" description="RecA family profile 1" evidence="3">
    <location>
        <begin position="81"/>
        <end position="254"/>
    </location>
</feature>
<evidence type="ECO:0000313" key="9">
    <source>
        <dbReference type="Proteomes" id="UP000663842"/>
    </source>
</evidence>
<dbReference type="PANTHER" id="PTHR46457:SF1">
    <property type="entry name" value="DNA REPAIR PROTEIN RAD51 HOMOLOG 4"/>
    <property type="match status" value="1"/>
</dbReference>
<dbReference type="Proteomes" id="UP000681720">
    <property type="component" value="Unassembled WGS sequence"/>
</dbReference>
<dbReference type="InterPro" id="IPR020588">
    <property type="entry name" value="RecA_ATP-bd"/>
</dbReference>
<dbReference type="InterPro" id="IPR013632">
    <property type="entry name" value="Rad51_C"/>
</dbReference>
<dbReference type="EMBL" id="CAJOBF010000745">
    <property type="protein sequence ID" value="CAF3863790.1"/>
    <property type="molecule type" value="Genomic_DNA"/>
</dbReference>
<dbReference type="EMBL" id="CAJOBJ010001426">
    <property type="protein sequence ID" value="CAF3878508.1"/>
    <property type="molecule type" value="Genomic_DNA"/>
</dbReference>
<evidence type="ECO:0000256" key="1">
    <source>
        <dbReference type="ARBA" id="ARBA00004123"/>
    </source>
</evidence>
<dbReference type="Proteomes" id="UP000663866">
    <property type="component" value="Unassembled WGS sequence"/>
</dbReference>
<dbReference type="PANTHER" id="PTHR46457">
    <property type="entry name" value="DNA REPAIR PROTEIN RAD51 HOMOLOG 4"/>
    <property type="match status" value="1"/>
</dbReference>
<dbReference type="InterPro" id="IPR051988">
    <property type="entry name" value="HRR_RAD51_Paralog"/>
</dbReference>
<dbReference type="EMBL" id="CAJOBH010002572">
    <property type="protein sequence ID" value="CAF3913249.1"/>
    <property type="molecule type" value="Genomic_DNA"/>
</dbReference>
<evidence type="ECO:0000313" key="7">
    <source>
        <dbReference type="EMBL" id="CAF3922789.1"/>
    </source>
</evidence>
<dbReference type="GO" id="GO:0003697">
    <property type="term" value="F:single-stranded DNA binding"/>
    <property type="evidence" value="ECO:0007669"/>
    <property type="project" value="TreeGrafter"/>
</dbReference>
<comment type="subcellular location">
    <subcellularLocation>
        <location evidence="1">Nucleus</location>
    </subcellularLocation>
</comment>
<dbReference type="GO" id="GO:0000724">
    <property type="term" value="P:double-strand break repair via homologous recombination"/>
    <property type="evidence" value="ECO:0007669"/>
    <property type="project" value="TreeGrafter"/>
</dbReference>
<dbReference type="GO" id="GO:0140664">
    <property type="term" value="F:ATP-dependent DNA damage sensor activity"/>
    <property type="evidence" value="ECO:0007669"/>
    <property type="project" value="InterPro"/>
</dbReference>
<dbReference type="SUPFAM" id="SSF52540">
    <property type="entry name" value="P-loop containing nucleoside triphosphate hydrolases"/>
    <property type="match status" value="1"/>
</dbReference>
<name>A0A819F7G3_9BILA</name>
<organism evidence="4 9">
    <name type="scientific">Rotaria magnacalcarata</name>
    <dbReference type="NCBI Taxonomy" id="392030"/>
    <lineage>
        <taxon>Eukaryota</taxon>
        <taxon>Metazoa</taxon>
        <taxon>Spiralia</taxon>
        <taxon>Gnathifera</taxon>
        <taxon>Rotifera</taxon>
        <taxon>Eurotatoria</taxon>
        <taxon>Bdelloidea</taxon>
        <taxon>Philodinida</taxon>
        <taxon>Philodinidae</taxon>
        <taxon>Rotaria</taxon>
    </lineage>
</organism>
<accession>A0A819F7G3</accession>
<evidence type="ECO:0000313" key="8">
    <source>
        <dbReference type="EMBL" id="CAF4076822.1"/>
    </source>
</evidence>
<evidence type="ECO:0000256" key="2">
    <source>
        <dbReference type="ARBA" id="ARBA00023242"/>
    </source>
</evidence>
<reference evidence="4" key="1">
    <citation type="submission" date="2021-02" db="EMBL/GenBank/DDBJ databases">
        <authorList>
            <person name="Nowell W R."/>
        </authorList>
    </citation>
    <scope>NUCLEOTIDE SEQUENCE</scope>
</reference>
<dbReference type="GO" id="GO:0033063">
    <property type="term" value="C:Rad51B-Rad51C-Rad51D-XRCC2 complex"/>
    <property type="evidence" value="ECO:0007669"/>
    <property type="project" value="TreeGrafter"/>
</dbReference>
<protein>
    <recommendedName>
        <fullName evidence="3">RecA family profile 1 domain-containing protein</fullName>
    </recommendedName>
</protein>
<gene>
    <name evidence="6" type="ORF">BYL167_LOCUS9098</name>
    <name evidence="5" type="ORF">GIL414_LOCUS5419</name>
    <name evidence="8" type="ORF">OVN521_LOCUS19527</name>
    <name evidence="7" type="ORF">SMN809_LOCUS7758</name>
    <name evidence="4" type="ORF">UXM345_LOCUS8529</name>
</gene>
<evidence type="ECO:0000259" key="3">
    <source>
        <dbReference type="PROSITE" id="PS50162"/>
    </source>
</evidence>
<evidence type="ECO:0000313" key="5">
    <source>
        <dbReference type="EMBL" id="CAF3878508.1"/>
    </source>
</evidence>
<evidence type="ECO:0000313" key="6">
    <source>
        <dbReference type="EMBL" id="CAF3913249.1"/>
    </source>
</evidence>
<dbReference type="AlphaFoldDB" id="A0A819F7G3"/>
<dbReference type="Proteomes" id="UP000663842">
    <property type="component" value="Unassembled WGS sequence"/>
</dbReference>
<dbReference type="GO" id="GO:0007131">
    <property type="term" value="P:reciprocal meiotic recombination"/>
    <property type="evidence" value="ECO:0007669"/>
    <property type="project" value="TreeGrafter"/>
</dbReference>
<dbReference type="GO" id="GO:0000723">
    <property type="term" value="P:telomere maintenance"/>
    <property type="evidence" value="ECO:0007669"/>
    <property type="project" value="TreeGrafter"/>
</dbReference>
<dbReference type="GO" id="GO:0005657">
    <property type="term" value="C:replication fork"/>
    <property type="evidence" value="ECO:0007669"/>
    <property type="project" value="TreeGrafter"/>
</dbReference>
<dbReference type="EMBL" id="CAJOBI010002302">
    <property type="protein sequence ID" value="CAF3922789.1"/>
    <property type="molecule type" value="Genomic_DNA"/>
</dbReference>
<dbReference type="Proteomes" id="UP000681967">
    <property type="component" value="Unassembled WGS sequence"/>
</dbReference>
<dbReference type="Pfam" id="PF08423">
    <property type="entry name" value="Rad51"/>
    <property type="match status" value="1"/>
</dbReference>